<evidence type="ECO:0000313" key="2">
    <source>
        <dbReference type="EMBL" id="GLC89236.1"/>
    </source>
</evidence>
<reference evidence="2" key="1">
    <citation type="submission" date="2022-08" db="EMBL/GenBank/DDBJ databases">
        <title>Draft genome sequence of Lysinibacillus sp. strain KH24.</title>
        <authorList>
            <person name="Kanbe H."/>
            <person name="Itoh H."/>
        </authorList>
    </citation>
    <scope>NUCLEOTIDE SEQUENCE</scope>
    <source>
        <strain evidence="2">KH24</strain>
    </source>
</reference>
<sequence length="265" mass="31311">MLARIINYHFLCIITPKKLLFIIATFITNALLVFSMYSNNSIPQGNIQATIFMFYLPINFKLDLFRCILILLPILIIFGLFMNTEIKERTVYLLLHMKSLSHWFYSLIIVLFIFVFLTFTIGFFTTLGVVTFIPRENVSADWIQLLNYLYTSNYLNLIINQFCLLILSVFLLVLIHLFFIFLIDNLSFTFLLTIMCFILSITIGSIFPNALKWLPLTYGLFAFHELNNYSLIWCYFCILISIVVLIIINFRIVKARREYLFMRHE</sequence>
<feature type="transmembrane region" description="Helical" evidence="1">
    <location>
        <begin position="190"/>
        <end position="210"/>
    </location>
</feature>
<feature type="transmembrane region" description="Helical" evidence="1">
    <location>
        <begin position="230"/>
        <end position="253"/>
    </location>
</feature>
<evidence type="ECO:0000256" key="1">
    <source>
        <dbReference type="SAM" id="Phobius"/>
    </source>
</evidence>
<evidence type="ECO:0000313" key="3">
    <source>
        <dbReference type="Proteomes" id="UP001065593"/>
    </source>
</evidence>
<gene>
    <name evidence="2" type="ORF">LYSBPC_23630</name>
</gene>
<dbReference type="EMBL" id="BRZA01000002">
    <property type="protein sequence ID" value="GLC89236.1"/>
    <property type="molecule type" value="Genomic_DNA"/>
</dbReference>
<name>A0ABQ5NLK3_9BACI</name>
<keyword evidence="3" id="KW-1185">Reference proteome</keyword>
<organism evidence="2 3">
    <name type="scientific">Lysinibacillus piscis</name>
    <dbReference type="NCBI Taxonomy" id="2518931"/>
    <lineage>
        <taxon>Bacteria</taxon>
        <taxon>Bacillati</taxon>
        <taxon>Bacillota</taxon>
        <taxon>Bacilli</taxon>
        <taxon>Bacillales</taxon>
        <taxon>Bacillaceae</taxon>
        <taxon>Lysinibacillus</taxon>
    </lineage>
</organism>
<proteinExistence type="predicted"/>
<evidence type="ECO:0008006" key="4">
    <source>
        <dbReference type="Google" id="ProtNLM"/>
    </source>
</evidence>
<comment type="caution">
    <text evidence="2">The sequence shown here is derived from an EMBL/GenBank/DDBJ whole genome shotgun (WGS) entry which is preliminary data.</text>
</comment>
<keyword evidence="1" id="KW-0472">Membrane</keyword>
<feature type="transmembrane region" description="Helical" evidence="1">
    <location>
        <begin position="58"/>
        <end position="82"/>
    </location>
</feature>
<keyword evidence="1" id="KW-0812">Transmembrane</keyword>
<protein>
    <recommendedName>
        <fullName evidence="4">ABC transporter permease</fullName>
    </recommendedName>
</protein>
<keyword evidence="1" id="KW-1133">Transmembrane helix</keyword>
<feature type="transmembrane region" description="Helical" evidence="1">
    <location>
        <begin position="103"/>
        <end position="134"/>
    </location>
</feature>
<feature type="transmembrane region" description="Helical" evidence="1">
    <location>
        <begin position="20"/>
        <end position="38"/>
    </location>
</feature>
<accession>A0ABQ5NLK3</accession>
<feature type="transmembrane region" description="Helical" evidence="1">
    <location>
        <begin position="154"/>
        <end position="183"/>
    </location>
</feature>
<dbReference type="Proteomes" id="UP001065593">
    <property type="component" value="Unassembled WGS sequence"/>
</dbReference>